<keyword evidence="1" id="KW-0378">Hydrolase</keyword>
<proteinExistence type="predicted"/>
<sequence>MSKGIEERNRGVRRGLGIVLAGFFLIPLQTIAQDVRLQAIFGSSAMFEIEGNKRLLKSGKTSPEGVKLVSVTSDYALIEMNGREQRLSLAAPVAASYAKVSKAEVRLNPDSRGHYSTTAWINGRRVPVMVDTGATSIALNYPMAKSLGLDLSRAKPVTVSTASGVEQAYHIQLSSVTIGGITVHNVEATVLGSDFPRVTLLGNSFLSRVDMQQQDGLLLLRARN</sequence>
<dbReference type="InterPro" id="IPR011969">
    <property type="entry name" value="Clan_AA_Asp_peptidase_C"/>
</dbReference>
<keyword evidence="2" id="KW-1185">Reference proteome</keyword>
<dbReference type="CDD" id="cd05483">
    <property type="entry name" value="retropepsin_like_bacteria"/>
    <property type="match status" value="1"/>
</dbReference>
<keyword evidence="1" id="KW-0645">Protease</keyword>
<name>A0ABW3UAK5_9GAMM</name>
<dbReference type="Proteomes" id="UP001597264">
    <property type="component" value="Unassembled WGS sequence"/>
</dbReference>
<reference evidence="2" key="1">
    <citation type="journal article" date="2019" name="Int. J. Syst. Evol. Microbiol.">
        <title>The Global Catalogue of Microorganisms (GCM) 10K type strain sequencing project: providing services to taxonomists for standard genome sequencing and annotation.</title>
        <authorList>
            <consortium name="The Broad Institute Genomics Platform"/>
            <consortium name="The Broad Institute Genome Sequencing Center for Infectious Disease"/>
            <person name="Wu L."/>
            <person name="Ma J."/>
        </authorList>
    </citation>
    <scope>NUCLEOTIDE SEQUENCE [LARGE SCALE GENOMIC DNA]</scope>
    <source>
        <strain evidence="2">CCUG 54356</strain>
    </source>
</reference>
<evidence type="ECO:0000313" key="1">
    <source>
        <dbReference type="EMBL" id="MFD1217476.1"/>
    </source>
</evidence>
<dbReference type="GO" id="GO:0008233">
    <property type="term" value="F:peptidase activity"/>
    <property type="evidence" value="ECO:0007669"/>
    <property type="project" value="UniProtKB-KW"/>
</dbReference>
<dbReference type="PROSITE" id="PS00141">
    <property type="entry name" value="ASP_PROTEASE"/>
    <property type="match status" value="1"/>
</dbReference>
<dbReference type="InterPro" id="IPR001969">
    <property type="entry name" value="Aspartic_peptidase_AS"/>
</dbReference>
<dbReference type="GO" id="GO:0006508">
    <property type="term" value="P:proteolysis"/>
    <property type="evidence" value="ECO:0007669"/>
    <property type="project" value="UniProtKB-KW"/>
</dbReference>
<organism evidence="1 2">
    <name type="scientific">Microbulbifer celer</name>
    <dbReference type="NCBI Taxonomy" id="435905"/>
    <lineage>
        <taxon>Bacteria</taxon>
        <taxon>Pseudomonadati</taxon>
        <taxon>Pseudomonadota</taxon>
        <taxon>Gammaproteobacteria</taxon>
        <taxon>Cellvibrionales</taxon>
        <taxon>Microbulbiferaceae</taxon>
        <taxon>Microbulbifer</taxon>
    </lineage>
</organism>
<dbReference type="SUPFAM" id="SSF50630">
    <property type="entry name" value="Acid proteases"/>
    <property type="match status" value="1"/>
</dbReference>
<dbReference type="Gene3D" id="2.40.70.10">
    <property type="entry name" value="Acid Proteases"/>
    <property type="match status" value="1"/>
</dbReference>
<comment type="caution">
    <text evidence="1">The sequence shown here is derived from an EMBL/GenBank/DDBJ whole genome shotgun (WGS) entry which is preliminary data.</text>
</comment>
<accession>A0ABW3UAK5</accession>
<dbReference type="InterPro" id="IPR021109">
    <property type="entry name" value="Peptidase_aspartic_dom_sf"/>
</dbReference>
<dbReference type="NCBIfam" id="TIGR02281">
    <property type="entry name" value="clan_AA_DTGA"/>
    <property type="match status" value="1"/>
</dbReference>
<dbReference type="Pfam" id="PF13975">
    <property type="entry name" value="gag-asp_proteas"/>
    <property type="match status" value="1"/>
</dbReference>
<protein>
    <submittedName>
        <fullName evidence="1">TIGR02281 family clan AA aspartic protease</fullName>
    </submittedName>
</protein>
<dbReference type="RefSeq" id="WP_230437508.1">
    <property type="nucleotide sequence ID" value="NZ_CP087715.1"/>
</dbReference>
<dbReference type="EMBL" id="JBHTLR010000014">
    <property type="protein sequence ID" value="MFD1217476.1"/>
    <property type="molecule type" value="Genomic_DNA"/>
</dbReference>
<evidence type="ECO:0000313" key="2">
    <source>
        <dbReference type="Proteomes" id="UP001597264"/>
    </source>
</evidence>
<gene>
    <name evidence="1" type="ORF">ACFQ2X_12755</name>
</gene>
<dbReference type="InterPro" id="IPR034122">
    <property type="entry name" value="Retropepsin-like_bacterial"/>
</dbReference>